<dbReference type="KEGG" id="hsin:KDQ40_16260"/>
<dbReference type="PROSITE" id="PS00211">
    <property type="entry name" value="ABC_TRANSPORTER_1"/>
    <property type="match status" value="1"/>
</dbReference>
<organism evidence="15 17">
    <name type="scientific">Haloarcula marismortui ATCC 33800</name>
    <dbReference type="NCBI Taxonomy" id="662476"/>
    <lineage>
        <taxon>Archaea</taxon>
        <taxon>Methanobacteriati</taxon>
        <taxon>Methanobacteriota</taxon>
        <taxon>Stenosarchaea group</taxon>
        <taxon>Halobacteria</taxon>
        <taxon>Halobacteriales</taxon>
        <taxon>Haloarculaceae</taxon>
        <taxon>Haloarcula</taxon>
    </lineage>
</organism>
<keyword evidence="3" id="KW-1003">Cell membrane</keyword>
<dbReference type="GO" id="GO:0140359">
    <property type="term" value="F:ABC-type transporter activity"/>
    <property type="evidence" value="ECO:0007669"/>
    <property type="project" value="InterPro"/>
</dbReference>
<evidence type="ECO:0000256" key="6">
    <source>
        <dbReference type="ARBA" id="ARBA00022967"/>
    </source>
</evidence>
<evidence type="ECO:0000313" key="17">
    <source>
        <dbReference type="Proteomes" id="UP000011659"/>
    </source>
</evidence>
<comment type="catalytic activity">
    <reaction evidence="8">
        <text>D-xylose(out) + ATP + H2O = D-xylose(in) + ADP + phosphate + H(+)</text>
        <dbReference type="Rhea" id="RHEA:29899"/>
        <dbReference type="ChEBI" id="CHEBI:15377"/>
        <dbReference type="ChEBI" id="CHEBI:15378"/>
        <dbReference type="ChEBI" id="CHEBI:30616"/>
        <dbReference type="ChEBI" id="CHEBI:43474"/>
        <dbReference type="ChEBI" id="CHEBI:53455"/>
        <dbReference type="ChEBI" id="CHEBI:456216"/>
        <dbReference type="EC" id="7.5.2.13"/>
    </reaction>
    <physiologicalReaction direction="left-to-right" evidence="8">
        <dbReference type="Rhea" id="RHEA:29900"/>
    </physiologicalReaction>
</comment>
<dbReference type="PATRIC" id="fig|662476.7.peg.3249"/>
<comment type="similarity">
    <text evidence="11">Belongs to the ABC transporter superfamily. Carbohydrate uptake transporter-1 (CUT1) (TC 3.A.1.1) family.</text>
</comment>
<dbReference type="InterPro" id="IPR015855">
    <property type="entry name" value="ABC_transpr_MalK-like"/>
</dbReference>
<evidence type="ECO:0000256" key="7">
    <source>
        <dbReference type="ARBA" id="ARBA00023136"/>
    </source>
</evidence>
<keyword evidence="16" id="KW-0614">Plasmid</keyword>
<dbReference type="CDD" id="cd03301">
    <property type="entry name" value="ABC_MalK_N"/>
    <property type="match status" value="1"/>
</dbReference>
<gene>
    <name evidence="15" type="ORF">C436_16235</name>
    <name evidence="16" type="ORF">KDQ40_16260</name>
</gene>
<keyword evidence="7" id="KW-0472">Membrane</keyword>
<comment type="subunit">
    <text evidence="12">The complex is composed of two ATP-binding proteins (XacJ and XacK), two transmembrane proteins (XacH and XacI) and a solute-binding protein (XacG).</text>
</comment>
<dbReference type="InterPro" id="IPR003439">
    <property type="entry name" value="ABC_transporter-like_ATP-bd"/>
</dbReference>
<dbReference type="GO" id="GO:0016887">
    <property type="term" value="F:ATP hydrolysis activity"/>
    <property type="evidence" value="ECO:0007669"/>
    <property type="project" value="InterPro"/>
</dbReference>
<dbReference type="InterPro" id="IPR040582">
    <property type="entry name" value="OB_MalK-like"/>
</dbReference>
<keyword evidence="4" id="KW-0547">Nucleotide-binding</keyword>
<dbReference type="SUPFAM" id="SSF50331">
    <property type="entry name" value="MOP-like"/>
    <property type="match status" value="1"/>
</dbReference>
<keyword evidence="6" id="KW-1278">Translocase</keyword>
<dbReference type="GO" id="GO:0055052">
    <property type="term" value="C:ATP-binding cassette (ABC) transporter complex, substrate-binding subunit-containing"/>
    <property type="evidence" value="ECO:0007669"/>
    <property type="project" value="TreeGrafter"/>
</dbReference>
<evidence type="ECO:0000256" key="10">
    <source>
        <dbReference type="ARBA" id="ARBA00053454"/>
    </source>
</evidence>
<dbReference type="AlphaFoldDB" id="M0JTF5"/>
<evidence type="ECO:0000256" key="13">
    <source>
        <dbReference type="ARBA" id="ARBA00066315"/>
    </source>
</evidence>
<dbReference type="FunFam" id="3.40.50.300:FF:000042">
    <property type="entry name" value="Maltose/maltodextrin ABC transporter, ATP-binding protein"/>
    <property type="match status" value="1"/>
</dbReference>
<dbReference type="Proteomes" id="UP000682967">
    <property type="component" value="Plasmid pHsi117"/>
</dbReference>
<dbReference type="EMBL" id="CP073367">
    <property type="protein sequence ID" value="QUJ73780.1"/>
    <property type="molecule type" value="Genomic_DNA"/>
</dbReference>
<dbReference type="EC" id="7.5.2.13" evidence="13"/>
<evidence type="ECO:0000256" key="2">
    <source>
        <dbReference type="ARBA" id="ARBA00022448"/>
    </source>
</evidence>
<dbReference type="InterPro" id="IPR008995">
    <property type="entry name" value="Mo/tungstate-bd_C_term_dom"/>
</dbReference>
<evidence type="ECO:0000259" key="14">
    <source>
        <dbReference type="PROSITE" id="PS50893"/>
    </source>
</evidence>
<comment type="subcellular location">
    <subcellularLocation>
        <location evidence="1">Cell membrane</location>
        <topology evidence="1">Peripheral membrane protein</topology>
    </subcellularLocation>
</comment>
<dbReference type="SMART" id="SM00382">
    <property type="entry name" value="AAA"/>
    <property type="match status" value="1"/>
</dbReference>
<geneLocation type="plasmid" evidence="16 18">
    <name>pHsi117</name>
</geneLocation>
<name>M0JTF5_9EURY</name>
<dbReference type="InterPro" id="IPR012340">
    <property type="entry name" value="NA-bd_OB-fold"/>
</dbReference>
<evidence type="ECO:0000313" key="18">
    <source>
        <dbReference type="Proteomes" id="UP000682967"/>
    </source>
</evidence>
<dbReference type="Pfam" id="PF00005">
    <property type="entry name" value="ABC_tran"/>
    <property type="match status" value="1"/>
</dbReference>
<dbReference type="InterPro" id="IPR047641">
    <property type="entry name" value="ABC_transpr_MalK/UgpC-like"/>
</dbReference>
<evidence type="ECO:0000313" key="16">
    <source>
        <dbReference type="EMBL" id="QUJ73780.1"/>
    </source>
</evidence>
<dbReference type="Gene3D" id="2.40.50.140">
    <property type="entry name" value="Nucleic acid-binding proteins"/>
    <property type="match status" value="1"/>
</dbReference>
<dbReference type="OrthoDB" id="18368at2157"/>
<evidence type="ECO:0000256" key="4">
    <source>
        <dbReference type="ARBA" id="ARBA00022741"/>
    </source>
</evidence>
<dbReference type="GeneID" id="64824542"/>
<evidence type="ECO:0000256" key="11">
    <source>
        <dbReference type="ARBA" id="ARBA00061029"/>
    </source>
</evidence>
<accession>M0JTF5</accession>
<dbReference type="Gene3D" id="2.40.50.100">
    <property type="match status" value="1"/>
</dbReference>
<evidence type="ECO:0000256" key="5">
    <source>
        <dbReference type="ARBA" id="ARBA00022840"/>
    </source>
</evidence>
<comment type="catalytic activity">
    <reaction evidence="9">
        <text>L-arabinose(out) + ATP + H2O = L-arabinose(in) + ADP + phosphate + H(+)</text>
        <dbReference type="Rhea" id="RHEA:30007"/>
        <dbReference type="ChEBI" id="CHEBI:15377"/>
        <dbReference type="ChEBI" id="CHEBI:15378"/>
        <dbReference type="ChEBI" id="CHEBI:17535"/>
        <dbReference type="ChEBI" id="CHEBI:30616"/>
        <dbReference type="ChEBI" id="CHEBI:43474"/>
        <dbReference type="ChEBI" id="CHEBI:456216"/>
        <dbReference type="EC" id="7.5.2.13"/>
    </reaction>
    <physiologicalReaction direction="left-to-right" evidence="9">
        <dbReference type="Rhea" id="RHEA:30008"/>
    </physiologicalReaction>
</comment>
<dbReference type="InterPro" id="IPR003593">
    <property type="entry name" value="AAA+_ATPase"/>
</dbReference>
<keyword evidence="17" id="KW-1185">Reference proteome</keyword>
<evidence type="ECO:0000313" key="15">
    <source>
        <dbReference type="EMBL" id="EMA11249.1"/>
    </source>
</evidence>
<dbReference type="GO" id="GO:0005524">
    <property type="term" value="F:ATP binding"/>
    <property type="evidence" value="ECO:0007669"/>
    <property type="project" value="UniProtKB-KW"/>
</dbReference>
<evidence type="ECO:0000256" key="3">
    <source>
        <dbReference type="ARBA" id="ARBA00022475"/>
    </source>
</evidence>
<dbReference type="InterPro" id="IPR027417">
    <property type="entry name" value="P-loop_NTPase"/>
</dbReference>
<reference evidence="15 17" key="1">
    <citation type="journal article" date="2014" name="PLoS Genet.">
        <title>Phylogenetically driven sequencing of extremely halophilic archaea reveals strategies for static and dynamic osmo-response.</title>
        <authorList>
            <person name="Becker E.A."/>
            <person name="Seitzer P.M."/>
            <person name="Tritt A."/>
            <person name="Larsen D."/>
            <person name="Krusor M."/>
            <person name="Yao A.I."/>
            <person name="Wu D."/>
            <person name="Madern D."/>
            <person name="Eisen J.A."/>
            <person name="Darling A.E."/>
            <person name="Facciotti M.T."/>
        </authorList>
    </citation>
    <scope>NUCLEOTIDE SEQUENCE [LARGE SCALE GENOMIC DNA]</scope>
    <source>
        <strain evidence="15 17">ATCC 33800</strain>
    </source>
</reference>
<dbReference type="Gene3D" id="3.40.50.300">
    <property type="entry name" value="P-loop containing nucleotide triphosphate hydrolases"/>
    <property type="match status" value="1"/>
</dbReference>
<proteinExistence type="inferred from homology"/>
<dbReference type="RefSeq" id="WP_004965349.1">
    <property type="nucleotide sequence ID" value="NZ_AOLR01000029.1"/>
</dbReference>
<feature type="domain" description="ABC transporter" evidence="14">
    <location>
        <begin position="4"/>
        <end position="239"/>
    </location>
</feature>
<dbReference type="Proteomes" id="UP000011659">
    <property type="component" value="Unassembled WGS sequence"/>
</dbReference>
<evidence type="ECO:0000256" key="1">
    <source>
        <dbReference type="ARBA" id="ARBA00004202"/>
    </source>
</evidence>
<protein>
    <recommendedName>
        <fullName evidence="13">ABC-type D-xylose/L-arabinose transporter</fullName>
        <ecNumber evidence="13">7.5.2.13</ecNumber>
    </recommendedName>
</protein>
<evidence type="ECO:0000256" key="9">
    <source>
        <dbReference type="ARBA" id="ARBA00051890"/>
    </source>
</evidence>
<dbReference type="EMBL" id="AOLR01000029">
    <property type="protein sequence ID" value="EMA11249.1"/>
    <property type="molecule type" value="Genomic_DNA"/>
</dbReference>
<evidence type="ECO:0000256" key="8">
    <source>
        <dbReference type="ARBA" id="ARBA00050355"/>
    </source>
</evidence>
<comment type="function">
    <text evidence="10">Part of the ABC transporter complex XacGHIJK involved in the uptake of xylose and arabinose. Responsible for energy coupling to the transport system.</text>
</comment>
<reference evidence="16" key="2">
    <citation type="submission" date="2021-04" db="EMBL/GenBank/DDBJ databases">
        <title>Complete Genome sequence and Methylome Analysis of the Haloarchaeon Haloarcula sinaiiensis.</title>
        <authorList>
            <person name="Fomenkov A."/>
            <person name="DasSarma P."/>
            <person name="DasSarma S."/>
            <person name="Roberts R.J."/>
        </authorList>
    </citation>
    <scope>NUCLEOTIDE SEQUENCE</scope>
    <source>
        <strain evidence="16">ATCC 33800</strain>
        <plasmid evidence="16">pHsi117</plasmid>
    </source>
</reference>
<dbReference type="PANTHER" id="PTHR43875:SF15">
    <property type="entry name" value="TREHALOSE IMPORT ATP-BINDING PROTEIN SUGC"/>
    <property type="match status" value="1"/>
</dbReference>
<dbReference type="InterPro" id="IPR017871">
    <property type="entry name" value="ABC_transporter-like_CS"/>
</dbReference>
<evidence type="ECO:0000256" key="12">
    <source>
        <dbReference type="ARBA" id="ARBA00065962"/>
    </source>
</evidence>
<keyword evidence="5 16" id="KW-0067">ATP-binding</keyword>
<dbReference type="Pfam" id="PF17912">
    <property type="entry name" value="OB_MalK"/>
    <property type="match status" value="1"/>
</dbReference>
<dbReference type="PROSITE" id="PS50893">
    <property type="entry name" value="ABC_TRANSPORTER_2"/>
    <property type="match status" value="1"/>
</dbReference>
<sequence length="375" mass="41398">MAQINLDTVRKEFADDGRTIVAVDDLDLTIRDGEFLVLVGPSGCGKTTTLRSVAGLEEVTAGTITFDDEDVTDLRARDRNVAMVFQNYALYPHMNVRRNIGFGLRLSTDMPSKEIDQRVDDVAEMLGIEELLGKKPKALSGGQQQRVALGRAIVRDPEVFLMDEPLSNLDAKLRAQMRTELQELQHELDVTTVYVTHDQTEAMAMGDRIAIMNDGELQQVGTAEEVYRSPTNEFVANFIGSPSINLLTATVEGDTLKGPGGFSYQLSDSSPIDGYDRVRVGVRPEDMTLVEDGIAASVTVVEPMGNENFCYMEMGDVDLTARIDASLRPSPDETIQFGFEETALYLFDPETGESLKTMTNETDVSIENYVTRPET</sequence>
<dbReference type="PANTHER" id="PTHR43875">
    <property type="entry name" value="MALTODEXTRIN IMPORT ATP-BINDING PROTEIN MSMX"/>
    <property type="match status" value="1"/>
</dbReference>
<dbReference type="SUPFAM" id="SSF52540">
    <property type="entry name" value="P-loop containing nucleoside triphosphate hydrolases"/>
    <property type="match status" value="1"/>
</dbReference>
<dbReference type="NCBIfam" id="NF008653">
    <property type="entry name" value="PRK11650.1"/>
    <property type="match status" value="1"/>
</dbReference>
<keyword evidence="2" id="KW-0813">Transport</keyword>
<dbReference type="GO" id="GO:0008643">
    <property type="term" value="P:carbohydrate transport"/>
    <property type="evidence" value="ECO:0007669"/>
    <property type="project" value="InterPro"/>
</dbReference>